<dbReference type="EMBL" id="CATQJL010000223">
    <property type="protein sequence ID" value="CAJ0596835.1"/>
    <property type="molecule type" value="Genomic_DNA"/>
</dbReference>
<sequence length="443" mass="49163">MVTFVLLEAENHSSLMELIEYATIKSMKFSVATDLSKLFPSTSTDAEKVQPVNGVTTSGSTAASTSADKATTETAASSTFEGRGSESGTISAALLLEESASANFDNVKKEASEMDGWENEASTTAGLNLLDMSAWSTAGTASEKEHFKDGEALMTEAIDWSTITPVVEAVEKAQSGDIADIVNATSQISQLTVSVAMLCSSLMQQIYTVKRNFVALQCLVSKKVDTNYKSAQGLRFCLDNQREHWILPAHPPFVELDMTNELRHFTPPTRAASREYLVMIDFFRRVLLKLHSNPPEIRRYAVRLQNFGRDSLLDLPEDIVQFFINFALDGLGLRADELRRGQKEQLIGSHNEFWLRLGNDDIAREKEWDRRMELLGSWPSHARAAVSQAMEDVRRYVVVDGKLRPPPKRAGERTSSSRNAKHARAEENDEDDLDNDGKGITFA</sequence>
<accession>A0AA36GRG5</accession>
<organism evidence="2 3">
    <name type="scientific">Cylicocyclus nassatus</name>
    <name type="common">Nematode worm</name>
    <dbReference type="NCBI Taxonomy" id="53992"/>
    <lineage>
        <taxon>Eukaryota</taxon>
        <taxon>Metazoa</taxon>
        <taxon>Ecdysozoa</taxon>
        <taxon>Nematoda</taxon>
        <taxon>Chromadorea</taxon>
        <taxon>Rhabditida</taxon>
        <taxon>Rhabditina</taxon>
        <taxon>Rhabditomorpha</taxon>
        <taxon>Strongyloidea</taxon>
        <taxon>Strongylidae</taxon>
        <taxon>Cylicocyclus</taxon>
    </lineage>
</organism>
<evidence type="ECO:0000313" key="2">
    <source>
        <dbReference type="EMBL" id="CAJ0596835.1"/>
    </source>
</evidence>
<proteinExistence type="predicted"/>
<evidence type="ECO:0000256" key="1">
    <source>
        <dbReference type="SAM" id="MobiDB-lite"/>
    </source>
</evidence>
<feature type="compositionally biased region" description="Low complexity" evidence="1">
    <location>
        <begin position="56"/>
        <end position="79"/>
    </location>
</feature>
<reference evidence="2" key="1">
    <citation type="submission" date="2023-07" db="EMBL/GenBank/DDBJ databases">
        <authorList>
            <consortium name="CYATHOMIX"/>
        </authorList>
    </citation>
    <scope>NUCLEOTIDE SEQUENCE</scope>
    <source>
        <strain evidence="2">N/A</strain>
    </source>
</reference>
<gene>
    <name evidence="2" type="ORF">CYNAS_LOCUS8818</name>
</gene>
<protein>
    <submittedName>
        <fullName evidence="2">Uncharacterized protein</fullName>
    </submittedName>
</protein>
<dbReference type="Proteomes" id="UP001176961">
    <property type="component" value="Unassembled WGS sequence"/>
</dbReference>
<feature type="region of interest" description="Disordered" evidence="1">
    <location>
        <begin position="402"/>
        <end position="443"/>
    </location>
</feature>
<keyword evidence="3" id="KW-1185">Reference proteome</keyword>
<name>A0AA36GRG5_CYLNA</name>
<feature type="region of interest" description="Disordered" evidence="1">
    <location>
        <begin position="43"/>
        <end position="85"/>
    </location>
</feature>
<evidence type="ECO:0000313" key="3">
    <source>
        <dbReference type="Proteomes" id="UP001176961"/>
    </source>
</evidence>
<dbReference type="AlphaFoldDB" id="A0AA36GRG5"/>
<comment type="caution">
    <text evidence="2">The sequence shown here is derived from an EMBL/GenBank/DDBJ whole genome shotgun (WGS) entry which is preliminary data.</text>
</comment>